<keyword evidence="1" id="KW-1133">Transmembrane helix</keyword>
<sequence length="186" mass="20242">MRQRRQPIGFEALISGEASRCFGTGSRGQHSPASFCPQASIFALPKAVRQGAASFGILHFSEPGILALWLQEAGREQLPAGGGLPVPRTGVRGKAAACFQAPTELLLHRPSSRGKKSRGLGGLDTSESAQGLLYFPCLFIFLVGGIYVSPSLIIFRLSFKSELRENPHLHNRRRLWGIGFLWETKG</sequence>
<reference evidence="2" key="1">
    <citation type="journal article" date="2022" name="bioRxiv">
        <title>Sequencing and chromosome-scale assembly of the giantPleurodeles waltlgenome.</title>
        <authorList>
            <person name="Brown T."/>
            <person name="Elewa A."/>
            <person name="Iarovenko S."/>
            <person name="Subramanian E."/>
            <person name="Araus A.J."/>
            <person name="Petzold A."/>
            <person name="Susuki M."/>
            <person name="Suzuki K.-i.T."/>
            <person name="Hayashi T."/>
            <person name="Toyoda A."/>
            <person name="Oliveira C."/>
            <person name="Osipova E."/>
            <person name="Leigh N.D."/>
            <person name="Simon A."/>
            <person name="Yun M.H."/>
        </authorList>
    </citation>
    <scope>NUCLEOTIDE SEQUENCE</scope>
    <source>
        <strain evidence="2">20211129_DDA</strain>
        <tissue evidence="2">Liver</tissue>
    </source>
</reference>
<evidence type="ECO:0000313" key="2">
    <source>
        <dbReference type="EMBL" id="KAJ1189623.1"/>
    </source>
</evidence>
<dbReference type="EMBL" id="JANPWB010000005">
    <property type="protein sequence ID" value="KAJ1189623.1"/>
    <property type="molecule type" value="Genomic_DNA"/>
</dbReference>
<organism evidence="2 3">
    <name type="scientific">Pleurodeles waltl</name>
    <name type="common">Iberian ribbed newt</name>
    <dbReference type="NCBI Taxonomy" id="8319"/>
    <lineage>
        <taxon>Eukaryota</taxon>
        <taxon>Metazoa</taxon>
        <taxon>Chordata</taxon>
        <taxon>Craniata</taxon>
        <taxon>Vertebrata</taxon>
        <taxon>Euteleostomi</taxon>
        <taxon>Amphibia</taxon>
        <taxon>Batrachia</taxon>
        <taxon>Caudata</taxon>
        <taxon>Salamandroidea</taxon>
        <taxon>Salamandridae</taxon>
        <taxon>Pleurodelinae</taxon>
        <taxon>Pleurodeles</taxon>
    </lineage>
</organism>
<keyword evidence="3" id="KW-1185">Reference proteome</keyword>
<proteinExistence type="predicted"/>
<evidence type="ECO:0000313" key="3">
    <source>
        <dbReference type="Proteomes" id="UP001066276"/>
    </source>
</evidence>
<comment type="caution">
    <text evidence="2">The sequence shown here is derived from an EMBL/GenBank/DDBJ whole genome shotgun (WGS) entry which is preliminary data.</text>
</comment>
<dbReference type="Proteomes" id="UP001066276">
    <property type="component" value="Chromosome 3_1"/>
</dbReference>
<keyword evidence="1" id="KW-0812">Transmembrane</keyword>
<protein>
    <submittedName>
        <fullName evidence="2">Uncharacterized protein</fullName>
    </submittedName>
</protein>
<evidence type="ECO:0000256" key="1">
    <source>
        <dbReference type="SAM" id="Phobius"/>
    </source>
</evidence>
<accession>A0AAV7UPF3</accession>
<keyword evidence="1" id="KW-0472">Membrane</keyword>
<feature type="transmembrane region" description="Helical" evidence="1">
    <location>
        <begin position="133"/>
        <end position="155"/>
    </location>
</feature>
<name>A0AAV7UPF3_PLEWA</name>
<gene>
    <name evidence="2" type="ORF">NDU88_006367</name>
</gene>
<dbReference type="AlphaFoldDB" id="A0AAV7UPF3"/>